<evidence type="ECO:0000313" key="13">
    <source>
        <dbReference type="EMBL" id="BDZ45011.1"/>
    </source>
</evidence>
<dbReference type="InterPro" id="IPR050893">
    <property type="entry name" value="Sugar_PTS"/>
</dbReference>
<proteinExistence type="predicted"/>
<protein>
    <recommendedName>
        <fullName evidence="2">Mannitol-specific phosphotransferase enzyme IIA component</fullName>
    </recommendedName>
    <alternativeName>
        <fullName evidence="10">EIIA</fullName>
    </alternativeName>
    <alternativeName>
        <fullName evidence="11">EIII</fullName>
    </alternativeName>
    <alternativeName>
        <fullName evidence="9">PTS system mannitol-specific EIIA component</fullName>
    </alternativeName>
</protein>
<evidence type="ECO:0000256" key="8">
    <source>
        <dbReference type="ARBA" id="ARBA00022777"/>
    </source>
</evidence>
<dbReference type="CDD" id="cd00211">
    <property type="entry name" value="PTS_IIA_fru"/>
    <property type="match status" value="1"/>
</dbReference>
<evidence type="ECO:0000256" key="3">
    <source>
        <dbReference type="ARBA" id="ARBA00022448"/>
    </source>
</evidence>
<keyword evidence="3" id="KW-0813">Transport</keyword>
<evidence type="ECO:0000256" key="11">
    <source>
        <dbReference type="ARBA" id="ARBA00030962"/>
    </source>
</evidence>
<dbReference type="Pfam" id="PF00359">
    <property type="entry name" value="PTS_EIIA_2"/>
    <property type="match status" value="1"/>
</dbReference>
<dbReference type="EMBL" id="AP027731">
    <property type="protein sequence ID" value="BDZ45011.1"/>
    <property type="molecule type" value="Genomic_DNA"/>
</dbReference>
<keyword evidence="5" id="KW-0762">Sugar transport</keyword>
<dbReference type="PROSITE" id="PS51094">
    <property type="entry name" value="PTS_EIIA_TYPE_2"/>
    <property type="match status" value="1"/>
</dbReference>
<sequence>MGAGEQIPRTRSSRWKETMNVLELDRITLHGTATTRDDAIREVGAMLVAAGAVEPAYVDAMFDRENTVSTYMGNYLAIPHGTNDAKDTILRSALAIVRYDAPIDWDGNEVRFAIGIAGQNNEHLGILSKIAIVFSDEDEVEKLLAARTPEELFALLGDVNSDDE</sequence>
<dbReference type="SUPFAM" id="SSF55804">
    <property type="entry name" value="Phoshotransferase/anion transport protein"/>
    <property type="match status" value="1"/>
</dbReference>
<keyword evidence="6" id="KW-0808">Transferase</keyword>
<evidence type="ECO:0000256" key="7">
    <source>
        <dbReference type="ARBA" id="ARBA00022683"/>
    </source>
</evidence>
<keyword evidence="7" id="KW-0598">Phosphotransferase system</keyword>
<dbReference type="PANTHER" id="PTHR30181">
    <property type="entry name" value="MANNITOL PERMEASE IIC COMPONENT"/>
    <property type="match status" value="1"/>
</dbReference>
<dbReference type="PANTHER" id="PTHR30181:SF2">
    <property type="entry name" value="PTS SYSTEM MANNITOL-SPECIFIC EIICBA COMPONENT"/>
    <property type="match status" value="1"/>
</dbReference>
<keyword evidence="8" id="KW-0418">Kinase</keyword>
<keyword evidence="14" id="KW-1185">Reference proteome</keyword>
<name>A0ABM8G9Y7_9MICO</name>
<feature type="domain" description="PTS EIIA type-2" evidence="12">
    <location>
        <begin position="20"/>
        <end position="159"/>
    </location>
</feature>
<dbReference type="Gene3D" id="3.40.930.10">
    <property type="entry name" value="Mannitol-specific EII, Chain A"/>
    <property type="match status" value="1"/>
</dbReference>
<evidence type="ECO:0000256" key="10">
    <source>
        <dbReference type="ARBA" id="ARBA00030956"/>
    </source>
</evidence>
<reference evidence="14" key="1">
    <citation type="journal article" date="2019" name="Int. J. Syst. Evol. Microbiol.">
        <title>The Global Catalogue of Microorganisms (GCM) 10K type strain sequencing project: providing services to taxonomists for standard genome sequencing and annotation.</title>
        <authorList>
            <consortium name="The Broad Institute Genomics Platform"/>
            <consortium name="The Broad Institute Genome Sequencing Center for Infectious Disease"/>
            <person name="Wu L."/>
            <person name="Ma J."/>
        </authorList>
    </citation>
    <scope>NUCLEOTIDE SEQUENCE [LARGE SCALE GENOMIC DNA]</scope>
    <source>
        <strain evidence="14">NBRC 108725</strain>
    </source>
</reference>
<dbReference type="PROSITE" id="PS00372">
    <property type="entry name" value="PTS_EIIA_TYPE_2_HIS"/>
    <property type="match status" value="1"/>
</dbReference>
<gene>
    <name evidence="13" type="ORF">GCM10025866_09200</name>
</gene>
<comment type="function">
    <text evidence="1">The phosphoenolpyruvate-dependent sugar phosphotransferase system (sugar PTS), a major carbohydrate active transport system, catalyzes the phosphorylation of incoming sugar substrates concomitantly with their translocation across the cell membrane. The enzyme II CmtAB PTS system is involved in D-mannitol transport.</text>
</comment>
<dbReference type="InterPro" id="IPR002178">
    <property type="entry name" value="PTS_EIIA_type-2_dom"/>
</dbReference>
<evidence type="ECO:0000256" key="4">
    <source>
        <dbReference type="ARBA" id="ARBA00022553"/>
    </source>
</evidence>
<evidence type="ECO:0000256" key="9">
    <source>
        <dbReference type="ARBA" id="ARBA00029908"/>
    </source>
</evidence>
<evidence type="ECO:0000256" key="5">
    <source>
        <dbReference type="ARBA" id="ARBA00022597"/>
    </source>
</evidence>
<accession>A0ABM8G9Y7</accession>
<evidence type="ECO:0000313" key="14">
    <source>
        <dbReference type="Proteomes" id="UP001321498"/>
    </source>
</evidence>
<evidence type="ECO:0000256" key="1">
    <source>
        <dbReference type="ARBA" id="ARBA00002434"/>
    </source>
</evidence>
<dbReference type="InterPro" id="IPR016152">
    <property type="entry name" value="PTrfase/Anion_transptr"/>
</dbReference>
<dbReference type="Proteomes" id="UP001321498">
    <property type="component" value="Chromosome"/>
</dbReference>
<evidence type="ECO:0000256" key="2">
    <source>
        <dbReference type="ARBA" id="ARBA00014783"/>
    </source>
</evidence>
<evidence type="ECO:0000256" key="6">
    <source>
        <dbReference type="ARBA" id="ARBA00022679"/>
    </source>
</evidence>
<keyword evidence="4" id="KW-0597">Phosphoprotein</keyword>
<organism evidence="13 14">
    <name type="scientific">Naasia aerilata</name>
    <dbReference type="NCBI Taxonomy" id="1162966"/>
    <lineage>
        <taxon>Bacteria</taxon>
        <taxon>Bacillati</taxon>
        <taxon>Actinomycetota</taxon>
        <taxon>Actinomycetes</taxon>
        <taxon>Micrococcales</taxon>
        <taxon>Microbacteriaceae</taxon>
        <taxon>Naasia</taxon>
    </lineage>
</organism>
<evidence type="ECO:0000259" key="12">
    <source>
        <dbReference type="PROSITE" id="PS51094"/>
    </source>
</evidence>